<dbReference type="STRING" id="588932.DA69_07620"/>
<sequence>MSERPAPVILEDTQRLSGIVRKRRVLGGPGSARLRRMAGMTVQDQIMHRAFISPKKGVYMRASQIP</sequence>
<evidence type="ECO:0000313" key="1">
    <source>
        <dbReference type="EMBL" id="ANF54623.1"/>
    </source>
</evidence>
<accession>A0A172Y5Y5</accession>
<dbReference type="Proteomes" id="UP000077603">
    <property type="component" value="Chromosome"/>
</dbReference>
<keyword evidence="2" id="KW-1185">Reference proteome</keyword>
<dbReference type="EMBL" id="CP015614">
    <property type="protein sequence ID" value="ANF54623.1"/>
    <property type="molecule type" value="Genomic_DNA"/>
</dbReference>
<name>A0A172Y5Y5_9CAUL</name>
<organism evidence="1 2">
    <name type="scientific">Brevundimonas naejangsanensis</name>
    <dbReference type="NCBI Taxonomy" id="588932"/>
    <lineage>
        <taxon>Bacteria</taxon>
        <taxon>Pseudomonadati</taxon>
        <taxon>Pseudomonadota</taxon>
        <taxon>Alphaproteobacteria</taxon>
        <taxon>Caulobacterales</taxon>
        <taxon>Caulobacteraceae</taxon>
        <taxon>Brevundimonas</taxon>
    </lineage>
</organism>
<protein>
    <submittedName>
        <fullName evidence="1">Uncharacterized protein</fullName>
    </submittedName>
</protein>
<gene>
    <name evidence="1" type="ORF">DA69_07620</name>
</gene>
<evidence type="ECO:0000313" key="2">
    <source>
        <dbReference type="Proteomes" id="UP000077603"/>
    </source>
</evidence>
<dbReference type="KEGG" id="bne:DA69_07620"/>
<dbReference type="AlphaFoldDB" id="A0A172Y5Y5"/>
<reference evidence="1 2" key="1">
    <citation type="journal article" date="2014" name="Genome Announc.">
        <title>Genome Sequence of a Promising Hydrogen-Producing Facultative Anaerobic Bacterium, Brevundimonas naejangsanensis Strain B1.</title>
        <authorList>
            <person name="Su H."/>
            <person name="Zhang T."/>
            <person name="Bao M."/>
            <person name="Jiang Y."/>
            <person name="Wang Y."/>
            <person name="Tan T."/>
        </authorList>
    </citation>
    <scope>NUCLEOTIDE SEQUENCE [LARGE SCALE GENOMIC DNA]</scope>
    <source>
        <strain evidence="1 2">B1</strain>
    </source>
</reference>
<proteinExistence type="predicted"/>